<sequence length="132" mass="15504">MPRVPCWWSWRWHWLWFELHAPSQISALSQTWQRLVLTPLEEGQGEKTWSGENGAATRTASEHFHRILFLLPRPPVFSSDRSRPPKPYPPIILLRHHHASVHHRRLFTVRPADCVSRFRFPALRATSVSLTT</sequence>
<dbReference type="AlphaFoldDB" id="A0A8K0TN47"/>
<keyword evidence="1" id="KW-0732">Signal</keyword>
<reference evidence="2" key="1">
    <citation type="journal article" date="2021" name="Nat. Commun.">
        <title>Genetic determinants of endophytism in the Arabidopsis root mycobiome.</title>
        <authorList>
            <person name="Mesny F."/>
            <person name="Miyauchi S."/>
            <person name="Thiergart T."/>
            <person name="Pickel B."/>
            <person name="Atanasova L."/>
            <person name="Karlsson M."/>
            <person name="Huettel B."/>
            <person name="Barry K.W."/>
            <person name="Haridas S."/>
            <person name="Chen C."/>
            <person name="Bauer D."/>
            <person name="Andreopoulos W."/>
            <person name="Pangilinan J."/>
            <person name="LaButti K."/>
            <person name="Riley R."/>
            <person name="Lipzen A."/>
            <person name="Clum A."/>
            <person name="Drula E."/>
            <person name="Henrissat B."/>
            <person name="Kohler A."/>
            <person name="Grigoriev I.V."/>
            <person name="Martin F.M."/>
            <person name="Hacquard S."/>
        </authorList>
    </citation>
    <scope>NUCLEOTIDE SEQUENCE</scope>
    <source>
        <strain evidence="2">MPI-CAGE-AT-0016</strain>
    </source>
</reference>
<feature type="chain" id="PRO_5035429965" description="Secreted protein" evidence="1">
    <location>
        <begin position="28"/>
        <end position="132"/>
    </location>
</feature>
<dbReference type="Proteomes" id="UP000813385">
    <property type="component" value="Unassembled WGS sequence"/>
</dbReference>
<proteinExistence type="predicted"/>
<keyword evidence="3" id="KW-1185">Reference proteome</keyword>
<dbReference type="EMBL" id="JAGPXD010000003">
    <property type="protein sequence ID" value="KAH7363216.1"/>
    <property type="molecule type" value="Genomic_DNA"/>
</dbReference>
<feature type="signal peptide" evidence="1">
    <location>
        <begin position="1"/>
        <end position="27"/>
    </location>
</feature>
<evidence type="ECO:0000313" key="2">
    <source>
        <dbReference type="EMBL" id="KAH7363216.1"/>
    </source>
</evidence>
<protein>
    <recommendedName>
        <fullName evidence="4">Secreted protein</fullName>
    </recommendedName>
</protein>
<name>A0A8K0TN47_9PEZI</name>
<evidence type="ECO:0008006" key="4">
    <source>
        <dbReference type="Google" id="ProtNLM"/>
    </source>
</evidence>
<evidence type="ECO:0000313" key="3">
    <source>
        <dbReference type="Proteomes" id="UP000813385"/>
    </source>
</evidence>
<organism evidence="2 3">
    <name type="scientific">Plectosphaerella cucumerina</name>
    <dbReference type="NCBI Taxonomy" id="40658"/>
    <lineage>
        <taxon>Eukaryota</taxon>
        <taxon>Fungi</taxon>
        <taxon>Dikarya</taxon>
        <taxon>Ascomycota</taxon>
        <taxon>Pezizomycotina</taxon>
        <taxon>Sordariomycetes</taxon>
        <taxon>Hypocreomycetidae</taxon>
        <taxon>Glomerellales</taxon>
        <taxon>Plectosphaerellaceae</taxon>
        <taxon>Plectosphaerella</taxon>
    </lineage>
</organism>
<evidence type="ECO:0000256" key="1">
    <source>
        <dbReference type="SAM" id="SignalP"/>
    </source>
</evidence>
<comment type="caution">
    <text evidence="2">The sequence shown here is derived from an EMBL/GenBank/DDBJ whole genome shotgun (WGS) entry which is preliminary data.</text>
</comment>
<accession>A0A8K0TN47</accession>
<gene>
    <name evidence="2" type="ORF">B0T11DRAFT_92101</name>
</gene>